<reference evidence="9" key="2">
    <citation type="journal article" date="2023" name="IMA Fungus">
        <title>Comparative genomic study of the Penicillium genus elucidates a diverse pangenome and 15 lateral gene transfer events.</title>
        <authorList>
            <person name="Petersen C."/>
            <person name="Sorensen T."/>
            <person name="Nielsen M.R."/>
            <person name="Sondergaard T.E."/>
            <person name="Sorensen J.L."/>
            <person name="Fitzpatrick D.A."/>
            <person name="Frisvad J.C."/>
            <person name="Nielsen K.L."/>
        </authorList>
    </citation>
    <scope>NUCLEOTIDE SEQUENCE</scope>
    <source>
        <strain evidence="9">IBT 3081</strain>
    </source>
</reference>
<dbReference type="SMART" id="SM00066">
    <property type="entry name" value="GAL4"/>
    <property type="match status" value="1"/>
</dbReference>
<evidence type="ECO:0000256" key="4">
    <source>
        <dbReference type="ARBA" id="ARBA00023125"/>
    </source>
</evidence>
<evidence type="ECO:0000256" key="7">
    <source>
        <dbReference type="SAM" id="MobiDB-lite"/>
    </source>
</evidence>
<accession>A0A9W9V8B3</accession>
<dbReference type="GeneID" id="81461512"/>
<dbReference type="GO" id="GO:0000981">
    <property type="term" value="F:DNA-binding transcription factor activity, RNA polymerase II-specific"/>
    <property type="evidence" value="ECO:0007669"/>
    <property type="project" value="InterPro"/>
</dbReference>
<evidence type="ECO:0000259" key="8">
    <source>
        <dbReference type="PROSITE" id="PS50048"/>
    </source>
</evidence>
<dbReference type="PANTHER" id="PTHR47338">
    <property type="entry name" value="ZN(II)2CYS6 TRANSCRIPTION FACTOR (EUROFUNG)-RELATED"/>
    <property type="match status" value="1"/>
</dbReference>
<dbReference type="SUPFAM" id="SSF57701">
    <property type="entry name" value="Zn2/Cys6 DNA-binding domain"/>
    <property type="match status" value="1"/>
</dbReference>
<dbReference type="InterPro" id="IPR036864">
    <property type="entry name" value="Zn2-C6_fun-type_DNA-bd_sf"/>
</dbReference>
<keyword evidence="3" id="KW-0805">Transcription regulation</keyword>
<feature type="region of interest" description="Disordered" evidence="7">
    <location>
        <begin position="110"/>
        <end position="129"/>
    </location>
</feature>
<evidence type="ECO:0000256" key="2">
    <source>
        <dbReference type="ARBA" id="ARBA00022723"/>
    </source>
</evidence>
<keyword evidence="2" id="KW-0479">Metal-binding</keyword>
<dbReference type="GO" id="GO:0008270">
    <property type="term" value="F:zinc ion binding"/>
    <property type="evidence" value="ECO:0007669"/>
    <property type="project" value="InterPro"/>
</dbReference>
<reference evidence="9" key="1">
    <citation type="submission" date="2022-12" db="EMBL/GenBank/DDBJ databases">
        <authorList>
            <person name="Petersen C."/>
        </authorList>
    </citation>
    <scope>NUCLEOTIDE SEQUENCE</scope>
    <source>
        <strain evidence="9">IBT 3081</strain>
    </source>
</reference>
<proteinExistence type="predicted"/>
<evidence type="ECO:0000256" key="5">
    <source>
        <dbReference type="ARBA" id="ARBA00023163"/>
    </source>
</evidence>
<evidence type="ECO:0000313" key="9">
    <source>
        <dbReference type="EMBL" id="KAJ5372593.1"/>
    </source>
</evidence>
<dbReference type="EMBL" id="JAPZBT010000002">
    <property type="protein sequence ID" value="KAJ5372593.1"/>
    <property type="molecule type" value="Genomic_DNA"/>
</dbReference>
<dbReference type="Pfam" id="PF04082">
    <property type="entry name" value="Fungal_trans"/>
    <property type="match status" value="1"/>
</dbReference>
<keyword evidence="10" id="KW-1185">Reference proteome</keyword>
<keyword evidence="6" id="KW-0539">Nucleus</keyword>
<dbReference type="PROSITE" id="PS50048">
    <property type="entry name" value="ZN2_CY6_FUNGAL_2"/>
    <property type="match status" value="1"/>
</dbReference>
<evidence type="ECO:0000256" key="6">
    <source>
        <dbReference type="ARBA" id="ARBA00023242"/>
    </source>
</evidence>
<dbReference type="OrthoDB" id="3862662at2759"/>
<dbReference type="GO" id="GO:0005634">
    <property type="term" value="C:nucleus"/>
    <property type="evidence" value="ECO:0007669"/>
    <property type="project" value="UniProtKB-SubCell"/>
</dbReference>
<dbReference type="Proteomes" id="UP001147752">
    <property type="component" value="Unassembled WGS sequence"/>
</dbReference>
<comment type="caution">
    <text evidence="9">The sequence shown here is derived from an EMBL/GenBank/DDBJ whole genome shotgun (WGS) entry which is preliminary data.</text>
</comment>
<organism evidence="9 10">
    <name type="scientific">Penicillium concentricum</name>
    <dbReference type="NCBI Taxonomy" id="293559"/>
    <lineage>
        <taxon>Eukaryota</taxon>
        <taxon>Fungi</taxon>
        <taxon>Dikarya</taxon>
        <taxon>Ascomycota</taxon>
        <taxon>Pezizomycotina</taxon>
        <taxon>Eurotiomycetes</taxon>
        <taxon>Eurotiomycetidae</taxon>
        <taxon>Eurotiales</taxon>
        <taxon>Aspergillaceae</taxon>
        <taxon>Penicillium</taxon>
    </lineage>
</organism>
<evidence type="ECO:0000256" key="1">
    <source>
        <dbReference type="ARBA" id="ARBA00004123"/>
    </source>
</evidence>
<feature type="domain" description="Zn(2)-C6 fungal-type" evidence="8">
    <location>
        <begin position="11"/>
        <end position="41"/>
    </location>
</feature>
<dbReference type="CDD" id="cd00067">
    <property type="entry name" value="GAL4"/>
    <property type="match status" value="1"/>
</dbReference>
<sequence>MSGDNHVPVPRCERCKQRKSRCNRQYPSCQRCEAENVQCEYSSRRKPGFPAGYRQILEAKISRLETEVKTLREANDAGATQHRPALVGSGLNVDVQDPSSPAMNPYCSDSRSLIEQPPPATSTMTRQISEQKPPADLVVSLISLFFRHIYPWLPFLDTQHVFSEMGAMDEPSLLYYALFGVSLPYSFDSRLDQASSDSFWKYTKRRIFIEIMEEPSCTSLEALTLLTLDLSGMTNGPQVWGTLAVATKLAAQLKTVHGHVLRLSAEDRPNNASIEADEMRRRRLFWAIYALDCYISITTSYPSTLTELSIQHFLPTQKATWGEYGYTPNMDSNQSESSQTRGLDTIPLNPMSVFGYQLELLDISRRLHRLYIDYITLSENDDHSPRWLERFGRCEGDISVWFHTIPRCLLIKISNQPPVITSHILPSVVLLNVYYHGLTIYLHGLTAYASQQILQLEHSDIRTNSQDICMRSVDALVYICSTFIDKVDNKIGWPFTWSIWVAARCLLASEYNGCGQTAPHFDTLLEYLRKMGKYWQISRKYLRLLCQAEAELKNGRSSGDTTSSPGLLPFIVDMRIATCDLEDRFRVDPLLSQAAPPGGQTTPFYGDPSLFEWRPGETNLDTILPAETCFGLQGQPSDNWFTMPLVASSAYEQFPSSSFCNSSTTEK</sequence>
<name>A0A9W9V8B3_9EURO</name>
<dbReference type="Gene3D" id="4.10.240.10">
    <property type="entry name" value="Zn(2)-C6 fungal-type DNA-binding domain"/>
    <property type="match status" value="1"/>
</dbReference>
<dbReference type="RefSeq" id="XP_056578579.1">
    <property type="nucleotide sequence ID" value="XM_056722329.1"/>
</dbReference>
<dbReference type="PANTHER" id="PTHR47338:SF20">
    <property type="entry name" value="ZN(II)2CYS6 TRANSCRIPTION FACTOR (EUROFUNG)"/>
    <property type="match status" value="1"/>
</dbReference>
<dbReference type="InterPro" id="IPR007219">
    <property type="entry name" value="XnlR_reg_dom"/>
</dbReference>
<dbReference type="GO" id="GO:0003677">
    <property type="term" value="F:DNA binding"/>
    <property type="evidence" value="ECO:0007669"/>
    <property type="project" value="UniProtKB-KW"/>
</dbReference>
<dbReference type="SMART" id="SM00906">
    <property type="entry name" value="Fungal_trans"/>
    <property type="match status" value="1"/>
</dbReference>
<comment type="subcellular location">
    <subcellularLocation>
        <location evidence="1">Nucleus</location>
    </subcellularLocation>
</comment>
<dbReference type="InterPro" id="IPR050815">
    <property type="entry name" value="TF_fung"/>
</dbReference>
<evidence type="ECO:0000313" key="10">
    <source>
        <dbReference type="Proteomes" id="UP001147752"/>
    </source>
</evidence>
<dbReference type="Pfam" id="PF00172">
    <property type="entry name" value="Zn_clus"/>
    <property type="match status" value="1"/>
</dbReference>
<keyword evidence="5" id="KW-0804">Transcription</keyword>
<protein>
    <recommendedName>
        <fullName evidence="8">Zn(2)-C6 fungal-type domain-containing protein</fullName>
    </recommendedName>
</protein>
<dbReference type="CDD" id="cd12148">
    <property type="entry name" value="fungal_TF_MHR"/>
    <property type="match status" value="1"/>
</dbReference>
<keyword evidence="4" id="KW-0238">DNA-binding</keyword>
<dbReference type="AlphaFoldDB" id="A0A9W9V8B3"/>
<evidence type="ECO:0000256" key="3">
    <source>
        <dbReference type="ARBA" id="ARBA00023015"/>
    </source>
</evidence>
<dbReference type="GO" id="GO:0006351">
    <property type="term" value="P:DNA-templated transcription"/>
    <property type="evidence" value="ECO:0007669"/>
    <property type="project" value="InterPro"/>
</dbReference>
<gene>
    <name evidence="9" type="ORF">N7517_004599</name>
</gene>
<dbReference type="InterPro" id="IPR001138">
    <property type="entry name" value="Zn2Cys6_DnaBD"/>
</dbReference>